<evidence type="ECO:0000313" key="3">
    <source>
        <dbReference type="Proteomes" id="UP000824540"/>
    </source>
</evidence>
<feature type="compositionally biased region" description="Basic and acidic residues" evidence="1">
    <location>
        <begin position="32"/>
        <end position="41"/>
    </location>
</feature>
<keyword evidence="3" id="KW-1185">Reference proteome</keyword>
<evidence type="ECO:0000313" key="2">
    <source>
        <dbReference type="EMBL" id="KAG9344757.1"/>
    </source>
</evidence>
<accession>A0A8T2P800</accession>
<feature type="compositionally biased region" description="Basic and acidic residues" evidence="1">
    <location>
        <begin position="1"/>
        <end position="18"/>
    </location>
</feature>
<evidence type="ECO:0000256" key="1">
    <source>
        <dbReference type="SAM" id="MobiDB-lite"/>
    </source>
</evidence>
<comment type="caution">
    <text evidence="2">The sequence shown here is derived from an EMBL/GenBank/DDBJ whole genome shotgun (WGS) entry which is preliminary data.</text>
</comment>
<dbReference type="AlphaFoldDB" id="A0A8T2P800"/>
<feature type="region of interest" description="Disordered" evidence="1">
    <location>
        <begin position="1"/>
        <end position="43"/>
    </location>
</feature>
<name>A0A8T2P800_9TELE</name>
<protein>
    <submittedName>
        <fullName evidence="2">Uncharacterized protein</fullName>
    </submittedName>
</protein>
<reference evidence="2" key="1">
    <citation type="thesis" date="2021" institute="BYU ScholarsArchive" country="Provo, UT, USA">
        <title>Applications of and Algorithms for Genome Assembly and Genomic Analyses with an Emphasis on Marine Teleosts.</title>
        <authorList>
            <person name="Pickett B.D."/>
        </authorList>
    </citation>
    <scope>NUCLEOTIDE SEQUENCE</scope>
    <source>
        <strain evidence="2">HI-2016</strain>
    </source>
</reference>
<gene>
    <name evidence="2" type="ORF">JZ751_010444</name>
</gene>
<sequence length="136" mass="15516">MLEQRHTNSLKRSSDRHQMHQAPPPTRGAQDLPDKVGERRLVRSRFPGPTSLLEIAVLEVWRRNELSVRLRGLNPQREDLRPDYLPPHDGHPWGRGIGAMMPFCRAETPQILLSLHRPPAAWGPLPLCLLQASLSY</sequence>
<dbReference type="Proteomes" id="UP000824540">
    <property type="component" value="Unassembled WGS sequence"/>
</dbReference>
<proteinExistence type="predicted"/>
<dbReference type="EMBL" id="JAFBMS010000019">
    <property type="protein sequence ID" value="KAG9344757.1"/>
    <property type="molecule type" value="Genomic_DNA"/>
</dbReference>
<organism evidence="2 3">
    <name type="scientific">Albula glossodonta</name>
    <name type="common">roundjaw bonefish</name>
    <dbReference type="NCBI Taxonomy" id="121402"/>
    <lineage>
        <taxon>Eukaryota</taxon>
        <taxon>Metazoa</taxon>
        <taxon>Chordata</taxon>
        <taxon>Craniata</taxon>
        <taxon>Vertebrata</taxon>
        <taxon>Euteleostomi</taxon>
        <taxon>Actinopterygii</taxon>
        <taxon>Neopterygii</taxon>
        <taxon>Teleostei</taxon>
        <taxon>Albuliformes</taxon>
        <taxon>Albulidae</taxon>
        <taxon>Albula</taxon>
    </lineage>
</organism>